<feature type="non-terminal residue" evidence="1">
    <location>
        <position position="1"/>
    </location>
</feature>
<gene>
    <name evidence="1" type="ORF">VaNZ11_005295</name>
</gene>
<proteinExistence type="predicted"/>
<evidence type="ECO:0000313" key="2">
    <source>
        <dbReference type="Proteomes" id="UP001165090"/>
    </source>
</evidence>
<sequence length="121" mass="11886">AAGVPPTARLPPRAGSLLQPKTTVATAAAAAAAANTGGITPASPQPLARWDPLKMRQRLPAGHGCLHACALGTAEPLAPGAWIPTSMMLPLAVLLQALAADGDGGGGGGLDYVPPSVADVR</sequence>
<comment type="caution">
    <text evidence="1">The sequence shown here is derived from an EMBL/GenBank/DDBJ whole genome shotgun (WGS) entry which is preliminary data.</text>
</comment>
<accession>A0ABQ5RYM9</accession>
<evidence type="ECO:0000313" key="1">
    <source>
        <dbReference type="EMBL" id="GLI62630.1"/>
    </source>
</evidence>
<organism evidence="1 2">
    <name type="scientific">Volvox africanus</name>
    <dbReference type="NCBI Taxonomy" id="51714"/>
    <lineage>
        <taxon>Eukaryota</taxon>
        <taxon>Viridiplantae</taxon>
        <taxon>Chlorophyta</taxon>
        <taxon>core chlorophytes</taxon>
        <taxon>Chlorophyceae</taxon>
        <taxon>CS clade</taxon>
        <taxon>Chlamydomonadales</taxon>
        <taxon>Volvocaceae</taxon>
        <taxon>Volvox</taxon>
    </lineage>
</organism>
<reference evidence="1 2" key="1">
    <citation type="journal article" date="2023" name="IScience">
        <title>Expanded male sex-determining region conserved during the evolution of homothallism in the green alga Volvox.</title>
        <authorList>
            <person name="Yamamoto K."/>
            <person name="Matsuzaki R."/>
            <person name="Mahakham W."/>
            <person name="Heman W."/>
            <person name="Sekimoto H."/>
            <person name="Kawachi M."/>
            <person name="Minakuchi Y."/>
            <person name="Toyoda A."/>
            <person name="Nozaki H."/>
        </authorList>
    </citation>
    <scope>NUCLEOTIDE SEQUENCE [LARGE SCALE GENOMIC DNA]</scope>
    <source>
        <strain evidence="1 2">NIES-4468</strain>
    </source>
</reference>
<dbReference type="EMBL" id="BSDZ01000013">
    <property type="protein sequence ID" value="GLI62630.1"/>
    <property type="molecule type" value="Genomic_DNA"/>
</dbReference>
<keyword evidence="2" id="KW-1185">Reference proteome</keyword>
<dbReference type="Proteomes" id="UP001165090">
    <property type="component" value="Unassembled WGS sequence"/>
</dbReference>
<protein>
    <submittedName>
        <fullName evidence="1">Uncharacterized protein</fullName>
    </submittedName>
</protein>
<name>A0ABQ5RYM9_9CHLO</name>
<feature type="non-terminal residue" evidence="1">
    <location>
        <position position="121"/>
    </location>
</feature>